<evidence type="ECO:0000256" key="1">
    <source>
        <dbReference type="SAM" id="MobiDB-lite"/>
    </source>
</evidence>
<feature type="region of interest" description="Disordered" evidence="1">
    <location>
        <begin position="1"/>
        <end position="26"/>
    </location>
</feature>
<dbReference type="InterPro" id="IPR028042">
    <property type="entry name" value="DUF4639"/>
</dbReference>
<evidence type="ECO:0000313" key="3">
    <source>
        <dbReference type="Proteomes" id="UP000749559"/>
    </source>
</evidence>
<feature type="region of interest" description="Disordered" evidence="1">
    <location>
        <begin position="131"/>
        <end position="166"/>
    </location>
</feature>
<dbReference type="AlphaFoldDB" id="A0A8J1U506"/>
<reference evidence="2" key="1">
    <citation type="submission" date="2022-03" db="EMBL/GenBank/DDBJ databases">
        <authorList>
            <person name="Martin C."/>
        </authorList>
    </citation>
    <scope>NUCLEOTIDE SEQUENCE</scope>
</reference>
<dbReference type="EMBL" id="CAIIXF020000009">
    <property type="protein sequence ID" value="CAH1795139.1"/>
    <property type="molecule type" value="Genomic_DNA"/>
</dbReference>
<dbReference type="Pfam" id="PF15479">
    <property type="entry name" value="DUF4639"/>
    <property type="match status" value="1"/>
</dbReference>
<gene>
    <name evidence="2" type="ORF">OFUS_LOCUS19719</name>
</gene>
<proteinExistence type="predicted"/>
<accession>A0A8J1U506</accession>
<evidence type="ECO:0000313" key="2">
    <source>
        <dbReference type="EMBL" id="CAH1795139.1"/>
    </source>
</evidence>
<comment type="caution">
    <text evidence="2">The sequence shown here is derived from an EMBL/GenBank/DDBJ whole genome shotgun (WGS) entry which is preliminary data.</text>
</comment>
<dbReference type="PANTHER" id="PTHR34438">
    <property type="entry name" value="SI:DKEY-97L20.6"/>
    <property type="match status" value="1"/>
</dbReference>
<name>A0A8J1U506_OWEFU</name>
<keyword evidence="3" id="KW-1185">Reference proteome</keyword>
<feature type="compositionally biased region" description="Basic and acidic residues" evidence="1">
    <location>
        <begin position="184"/>
        <end position="208"/>
    </location>
</feature>
<sequence length="486" mass="53799">MSRATVSKSRADKTKGSQNAPTPAVAHEVVPGKFNDNDWNVMVDRDDGEEIASDILGDLCDNVLDVIYQNYIQRQLLPYTIAQAKDAILQIVEWQFLSRDEGEEDTEGDPSWMEDEEPSAAVTDCWAQGSVPRQMAPPVSTIEEEDTCVTTGETSQSDTGVEDVEEDDIKEDLRLIKEATLEPVIDSKEETTSEEQKETDKENTDVSETKVAPKKKNKFRPYKGRINSASYKYMHQSLEDTERMYREYETVVPTPEEPSEKQKTMPASCQSIVKVQAGRPPGTRDVQYDEVGNVIGVVKINRNKLPSHRVKTRYHVVDPAVEAAQARLEAMRTGKFLDKHQKAKKIAPVIITAPSVPASEFYTSTVGAPVSTRMTGTTTMSKYDGKRGAVTPLPPPLIESMEVQPGVVVREGNRIKKGPRTYRKGVNIMLDNASVMQPVTMQAGMPLISAAQILEHQTPLVRPLGSAGVIPPIKMTPHPPSRAQVN</sequence>
<organism evidence="2 3">
    <name type="scientific">Owenia fusiformis</name>
    <name type="common">Polychaete worm</name>
    <dbReference type="NCBI Taxonomy" id="6347"/>
    <lineage>
        <taxon>Eukaryota</taxon>
        <taxon>Metazoa</taxon>
        <taxon>Spiralia</taxon>
        <taxon>Lophotrochozoa</taxon>
        <taxon>Annelida</taxon>
        <taxon>Polychaeta</taxon>
        <taxon>Sedentaria</taxon>
        <taxon>Canalipalpata</taxon>
        <taxon>Sabellida</taxon>
        <taxon>Oweniida</taxon>
        <taxon>Oweniidae</taxon>
        <taxon>Owenia</taxon>
    </lineage>
</organism>
<feature type="region of interest" description="Disordered" evidence="1">
    <location>
        <begin position="184"/>
        <end position="216"/>
    </location>
</feature>
<dbReference type="OrthoDB" id="193650at2759"/>
<protein>
    <submittedName>
        <fullName evidence="2">Uncharacterized protein</fullName>
    </submittedName>
</protein>
<dbReference type="PANTHER" id="PTHR34438:SF1">
    <property type="entry name" value="CHROMOSOME 2 OPEN READING FRAME 81"/>
    <property type="match status" value="1"/>
</dbReference>
<dbReference type="Proteomes" id="UP000749559">
    <property type="component" value="Unassembled WGS sequence"/>
</dbReference>
<feature type="compositionally biased region" description="Polar residues" evidence="1">
    <location>
        <begin position="148"/>
        <end position="159"/>
    </location>
</feature>